<dbReference type="Pfam" id="PF00005">
    <property type="entry name" value="ABC_tran"/>
    <property type="match status" value="1"/>
</dbReference>
<dbReference type="EMBL" id="VUMW01000015">
    <property type="protein sequence ID" value="MST80041.1"/>
    <property type="molecule type" value="Genomic_DNA"/>
</dbReference>
<evidence type="ECO:0000256" key="2">
    <source>
        <dbReference type="ARBA" id="ARBA00022840"/>
    </source>
</evidence>
<comment type="caution">
    <text evidence="4">The sequence shown here is derived from an EMBL/GenBank/DDBJ whole genome shotgun (WGS) entry which is preliminary data.</text>
</comment>
<dbReference type="SUPFAM" id="SSF52540">
    <property type="entry name" value="P-loop containing nucleoside triphosphate hydrolases"/>
    <property type="match status" value="1"/>
</dbReference>
<sequence>MSKTLEIKDLSYRKNSKKILERVNLSLEAGQIVALLGANGAGKTSLMRVIAGVAKHYQGQVSVCGESDEDARKQYLAMTDNLAYFRDSVKIKDVAAFYQGIYPDFDQEQFEQILEFMNLNQDEKLGALSKGMKEKLIIALTFARRAKLYLLDEPFSGIDLMSRKKIVKSLLLWKPEDATLVISDHVLGEVATIIDEVVLVKNHSVLEQRSADEIREQNESLEEWYEGFYEGEE</sequence>
<dbReference type="PANTHER" id="PTHR43158">
    <property type="entry name" value="SKFA PEPTIDE EXPORT ATP-BINDING PROTEIN SKFE"/>
    <property type="match status" value="1"/>
</dbReference>
<accession>A0A844FN55</accession>
<proteinExistence type="predicted"/>
<evidence type="ECO:0000313" key="5">
    <source>
        <dbReference type="Proteomes" id="UP000452141"/>
    </source>
</evidence>
<dbReference type="PROSITE" id="PS50893">
    <property type="entry name" value="ABC_TRANSPORTER_2"/>
    <property type="match status" value="1"/>
</dbReference>
<dbReference type="InterPro" id="IPR003439">
    <property type="entry name" value="ABC_transporter-like_ATP-bd"/>
</dbReference>
<dbReference type="GO" id="GO:0016887">
    <property type="term" value="F:ATP hydrolysis activity"/>
    <property type="evidence" value="ECO:0007669"/>
    <property type="project" value="InterPro"/>
</dbReference>
<keyword evidence="1" id="KW-0547">Nucleotide-binding</keyword>
<evidence type="ECO:0000259" key="3">
    <source>
        <dbReference type="PROSITE" id="PS50893"/>
    </source>
</evidence>
<dbReference type="PANTHER" id="PTHR43158:SF1">
    <property type="entry name" value="ABC TRANSPORTER, ATP-BINDING PROTEIN"/>
    <property type="match status" value="1"/>
</dbReference>
<protein>
    <submittedName>
        <fullName evidence="4">ABC transporter ATP-binding protein</fullName>
    </submittedName>
</protein>
<gene>
    <name evidence="4" type="ORF">FYJ61_06145</name>
</gene>
<dbReference type="GO" id="GO:0005524">
    <property type="term" value="F:ATP binding"/>
    <property type="evidence" value="ECO:0007669"/>
    <property type="project" value="UniProtKB-KW"/>
</dbReference>
<dbReference type="RefSeq" id="WP_154486969.1">
    <property type="nucleotide sequence ID" value="NZ_VUMW01000015.1"/>
</dbReference>
<name>A0A844FN55_9LACO</name>
<reference evidence="4 5" key="1">
    <citation type="submission" date="2019-08" db="EMBL/GenBank/DDBJ databases">
        <title>In-depth cultivation of the pig gut microbiome towards novel bacterial diversity and tailored functional studies.</title>
        <authorList>
            <person name="Wylensek D."/>
            <person name="Hitch T.C.A."/>
            <person name="Clavel T."/>
        </authorList>
    </citation>
    <scope>NUCLEOTIDE SEQUENCE [LARGE SCALE GENOMIC DNA]</scope>
    <source>
        <strain evidence="4 5">WCA-470BD-2E</strain>
    </source>
</reference>
<dbReference type="SMART" id="SM00382">
    <property type="entry name" value="AAA"/>
    <property type="match status" value="1"/>
</dbReference>
<organism evidence="4 5">
    <name type="scientific">Lactobacillus equicursoris</name>
    <dbReference type="NCBI Taxonomy" id="420645"/>
    <lineage>
        <taxon>Bacteria</taxon>
        <taxon>Bacillati</taxon>
        <taxon>Bacillota</taxon>
        <taxon>Bacilli</taxon>
        <taxon>Lactobacillales</taxon>
        <taxon>Lactobacillaceae</taxon>
        <taxon>Lactobacillus</taxon>
    </lineage>
</organism>
<dbReference type="InterPro" id="IPR027417">
    <property type="entry name" value="P-loop_NTPase"/>
</dbReference>
<dbReference type="Gene3D" id="3.40.50.300">
    <property type="entry name" value="P-loop containing nucleotide triphosphate hydrolases"/>
    <property type="match status" value="1"/>
</dbReference>
<dbReference type="Proteomes" id="UP000452141">
    <property type="component" value="Unassembled WGS sequence"/>
</dbReference>
<feature type="domain" description="ABC transporter" evidence="3">
    <location>
        <begin position="5"/>
        <end position="227"/>
    </location>
</feature>
<evidence type="ECO:0000313" key="4">
    <source>
        <dbReference type="EMBL" id="MST80041.1"/>
    </source>
</evidence>
<keyword evidence="2 4" id="KW-0067">ATP-binding</keyword>
<dbReference type="InterPro" id="IPR003593">
    <property type="entry name" value="AAA+_ATPase"/>
</dbReference>
<evidence type="ECO:0000256" key="1">
    <source>
        <dbReference type="ARBA" id="ARBA00022741"/>
    </source>
</evidence>
<dbReference type="AlphaFoldDB" id="A0A844FN55"/>